<dbReference type="RefSeq" id="WP_070250962.1">
    <property type="nucleotide sequence ID" value="NZ_LROM01000124.1"/>
</dbReference>
<dbReference type="Pfam" id="PF09694">
    <property type="entry name" value="Gcw_chp"/>
    <property type="match status" value="1"/>
</dbReference>
<accession>A0A1E7WCU8</accession>
<gene>
    <name evidence="2" type="ORF">DUPY_42960</name>
</gene>
<dbReference type="EMBL" id="LROM01000124">
    <property type="protein sequence ID" value="OEZ95425.1"/>
    <property type="molecule type" value="Genomic_DNA"/>
</dbReference>
<evidence type="ECO:0000313" key="3">
    <source>
        <dbReference type="Proteomes" id="UP000175989"/>
    </source>
</evidence>
<dbReference type="InterPro" id="IPR010239">
    <property type="entry name" value="CHP02001"/>
</dbReference>
<dbReference type="AlphaFoldDB" id="A0A1E7WCU8"/>
<keyword evidence="1" id="KW-0732">Signal</keyword>
<feature type="signal peptide" evidence="1">
    <location>
        <begin position="1"/>
        <end position="30"/>
    </location>
</feature>
<dbReference type="NCBIfam" id="TIGR02001">
    <property type="entry name" value="gcw_chp"/>
    <property type="match status" value="1"/>
</dbReference>
<comment type="caution">
    <text evidence="2">The sequence shown here is derived from an EMBL/GenBank/DDBJ whole genome shotgun (WGS) entry which is preliminary data.</text>
</comment>
<organism evidence="2 3">
    <name type="scientific">Duganella phyllosphaerae</name>
    <dbReference type="NCBI Taxonomy" id="762836"/>
    <lineage>
        <taxon>Bacteria</taxon>
        <taxon>Pseudomonadati</taxon>
        <taxon>Pseudomonadota</taxon>
        <taxon>Betaproteobacteria</taxon>
        <taxon>Burkholderiales</taxon>
        <taxon>Oxalobacteraceae</taxon>
        <taxon>Telluria group</taxon>
        <taxon>Duganella</taxon>
    </lineage>
</organism>
<sequence>MKSQNKSLTRTLTAAALTLAFATMSASALAQEAAPAAAEPVPDNQITYNVAAVSDYRYRGISQTRLQPAVQGGVDYVNNPTGVYVGAWATNIKWIKDGGGDASYEFDIYAGKRGQITDTFAYDVGALYYAYPSNKLATNANTFELYAQVSAGPFSVKYSQSTSNLFGTADSKNSGYLDGQFNYDVYDGYVLNLHAGHQNVENNGALSYSDYKVGVTKDFGVFSVAVAGIKTNTDAYVGRNGKNLGKSGAVVTISKTF</sequence>
<keyword evidence="3" id="KW-1185">Reference proteome</keyword>
<dbReference type="Proteomes" id="UP000175989">
    <property type="component" value="Unassembled WGS sequence"/>
</dbReference>
<feature type="chain" id="PRO_5009206818" evidence="1">
    <location>
        <begin position="31"/>
        <end position="257"/>
    </location>
</feature>
<evidence type="ECO:0000313" key="2">
    <source>
        <dbReference type="EMBL" id="OEZ95425.1"/>
    </source>
</evidence>
<reference evidence="3" key="1">
    <citation type="journal article" date="2016" name="Front. Microbiol.">
        <title>Molecular Keys to the Janthinobacterium and Duganella spp. Interaction with the Plant Pathogen Fusarium graminearum.</title>
        <authorList>
            <person name="Haack F.S."/>
            <person name="Poehlein A."/>
            <person name="Kroger C."/>
            <person name="Voigt C.A."/>
            <person name="Piepenbring M."/>
            <person name="Bode H.B."/>
            <person name="Daniel R."/>
            <person name="Schafer W."/>
            <person name="Streit W.R."/>
        </authorList>
    </citation>
    <scope>NUCLEOTIDE SEQUENCE [LARGE SCALE GENOMIC DNA]</scope>
    <source>
        <strain evidence="3">T54</strain>
    </source>
</reference>
<protein>
    <submittedName>
        <fullName evidence="2">Uncharacterized protein</fullName>
    </submittedName>
</protein>
<name>A0A1E7WCU8_9BURK</name>
<dbReference type="PATRIC" id="fig|762836.4.peg.4421"/>
<proteinExistence type="predicted"/>
<evidence type="ECO:0000256" key="1">
    <source>
        <dbReference type="SAM" id="SignalP"/>
    </source>
</evidence>
<dbReference type="OrthoDB" id="9793561at2"/>